<dbReference type="Pfam" id="PF11951">
    <property type="entry name" value="Fungal_trans_2"/>
    <property type="match status" value="1"/>
</dbReference>
<keyword evidence="1" id="KW-0539">Nucleus</keyword>
<feature type="region of interest" description="Disordered" evidence="2">
    <location>
        <begin position="55"/>
        <end position="83"/>
    </location>
</feature>
<protein>
    <recommendedName>
        <fullName evidence="3">Zn(2)-C6 fungal-type domain-containing protein</fullName>
    </recommendedName>
</protein>
<evidence type="ECO:0000256" key="1">
    <source>
        <dbReference type="ARBA" id="ARBA00023242"/>
    </source>
</evidence>
<sequence>MADLRVAKRKTHSKSRKGCSQCKQRHTKCNEARPRCANCIRLDIQCSWPTVPNTYSTPSQASPADHVSPFAEPEPSGSPDTASRAFELSIPDLRLVHHWTSKGYNSLHPTGTRSDAWQTGFIELGFEHPFLLHGLLALSAAHKASFLLPAERQSLLLQADSHISRALDTYRKNLEASNDETPTIPMFILSSVLLTYNFGIAQEKPEDPIGSLHHCFMLLQGIKVVVLPHWDRIKDNDVFALMTDMSSPSTLEMLDSLARDDKSQEIIRLKELTELLLDTQDKEACADAIDQLHATWLRFRHLTHDRDEYGLLFLWPAKLNNRFFDLLAAHNPVTCIITTHFATILAQGRPIWWVSKWPVWLLDASEELLRATPDLLRWLDWPQQIIRSRAWSQAATPVSC</sequence>
<dbReference type="InterPro" id="IPR001138">
    <property type="entry name" value="Zn2Cys6_DnaBD"/>
</dbReference>
<dbReference type="GeneID" id="63844986"/>
<dbReference type="Gene3D" id="4.10.240.10">
    <property type="entry name" value="Zn(2)-C6 fungal-type DNA-binding domain"/>
    <property type="match status" value="1"/>
</dbReference>
<dbReference type="CDD" id="cd00067">
    <property type="entry name" value="GAL4"/>
    <property type="match status" value="1"/>
</dbReference>
<accession>A0A9P4GRN3</accession>
<dbReference type="InterPro" id="IPR036864">
    <property type="entry name" value="Zn2-C6_fun-type_DNA-bd_sf"/>
</dbReference>
<dbReference type="InterPro" id="IPR053157">
    <property type="entry name" value="Sterol_Uptake_Regulator"/>
</dbReference>
<dbReference type="RefSeq" id="XP_040793063.1">
    <property type="nucleotide sequence ID" value="XM_040927733.1"/>
</dbReference>
<reference evidence="4" key="1">
    <citation type="submission" date="2020-01" db="EMBL/GenBank/DDBJ databases">
        <authorList>
            <consortium name="DOE Joint Genome Institute"/>
            <person name="Haridas S."/>
            <person name="Albert R."/>
            <person name="Binder M."/>
            <person name="Bloem J."/>
            <person name="Labutti K."/>
            <person name="Salamov A."/>
            <person name="Andreopoulos B."/>
            <person name="Baker S.E."/>
            <person name="Barry K."/>
            <person name="Bills G."/>
            <person name="Bluhm B.H."/>
            <person name="Cannon C."/>
            <person name="Castanera R."/>
            <person name="Culley D.E."/>
            <person name="Daum C."/>
            <person name="Ezra D."/>
            <person name="Gonzalez J.B."/>
            <person name="Henrissat B."/>
            <person name="Kuo A."/>
            <person name="Liang C."/>
            <person name="Lipzen A."/>
            <person name="Lutzoni F."/>
            <person name="Magnuson J."/>
            <person name="Mondo S."/>
            <person name="Nolan M."/>
            <person name="Ohm R."/>
            <person name="Pangilinan J."/>
            <person name="Park H.-J."/>
            <person name="Ramirez L."/>
            <person name="Alfaro M."/>
            <person name="Sun H."/>
            <person name="Tritt A."/>
            <person name="Yoshinaga Y."/>
            <person name="Zwiers L.-H."/>
            <person name="Turgeon B.G."/>
            <person name="Goodwin S.B."/>
            <person name="Spatafora J.W."/>
            <person name="Crous P.W."/>
            <person name="Grigoriev I.V."/>
        </authorList>
    </citation>
    <scope>NUCLEOTIDE SEQUENCE</scope>
    <source>
        <strain evidence="4">CBS 394.84</strain>
    </source>
</reference>
<dbReference type="EMBL" id="ML976614">
    <property type="protein sequence ID" value="KAF1850500.1"/>
    <property type="molecule type" value="Genomic_DNA"/>
</dbReference>
<dbReference type="InterPro" id="IPR021858">
    <property type="entry name" value="Fun_TF"/>
</dbReference>
<evidence type="ECO:0000256" key="2">
    <source>
        <dbReference type="SAM" id="MobiDB-lite"/>
    </source>
</evidence>
<evidence type="ECO:0000313" key="5">
    <source>
        <dbReference type="Proteomes" id="UP000800039"/>
    </source>
</evidence>
<dbReference type="OrthoDB" id="4937900at2759"/>
<gene>
    <name evidence="4" type="ORF">K460DRAFT_271541</name>
</gene>
<comment type="caution">
    <text evidence="4">The sequence shown here is derived from an EMBL/GenBank/DDBJ whole genome shotgun (WGS) entry which is preliminary data.</text>
</comment>
<organism evidence="4 5">
    <name type="scientific">Cucurbitaria berberidis CBS 394.84</name>
    <dbReference type="NCBI Taxonomy" id="1168544"/>
    <lineage>
        <taxon>Eukaryota</taxon>
        <taxon>Fungi</taxon>
        <taxon>Dikarya</taxon>
        <taxon>Ascomycota</taxon>
        <taxon>Pezizomycotina</taxon>
        <taxon>Dothideomycetes</taxon>
        <taxon>Pleosporomycetidae</taxon>
        <taxon>Pleosporales</taxon>
        <taxon>Pleosporineae</taxon>
        <taxon>Cucurbitariaceae</taxon>
        <taxon>Cucurbitaria</taxon>
    </lineage>
</organism>
<dbReference type="Proteomes" id="UP000800039">
    <property type="component" value="Unassembled WGS sequence"/>
</dbReference>
<dbReference type="PANTHER" id="PTHR47784">
    <property type="entry name" value="STEROL UPTAKE CONTROL PROTEIN 2"/>
    <property type="match status" value="1"/>
</dbReference>
<dbReference type="PANTHER" id="PTHR47784:SF4">
    <property type="entry name" value="ZN(II)2CYS6 TRANSCRIPTION FACTOR (EUROFUNG)"/>
    <property type="match status" value="1"/>
</dbReference>
<dbReference type="PROSITE" id="PS50048">
    <property type="entry name" value="ZN2_CY6_FUNGAL_2"/>
    <property type="match status" value="1"/>
</dbReference>
<dbReference type="SMART" id="SM00066">
    <property type="entry name" value="GAL4"/>
    <property type="match status" value="1"/>
</dbReference>
<keyword evidence="5" id="KW-1185">Reference proteome</keyword>
<dbReference type="SUPFAM" id="SSF57701">
    <property type="entry name" value="Zn2/Cys6 DNA-binding domain"/>
    <property type="match status" value="1"/>
</dbReference>
<dbReference type="Pfam" id="PF00172">
    <property type="entry name" value="Zn_clus"/>
    <property type="match status" value="1"/>
</dbReference>
<dbReference type="AlphaFoldDB" id="A0A9P4GRN3"/>
<dbReference type="GO" id="GO:0001228">
    <property type="term" value="F:DNA-binding transcription activator activity, RNA polymerase II-specific"/>
    <property type="evidence" value="ECO:0007669"/>
    <property type="project" value="TreeGrafter"/>
</dbReference>
<proteinExistence type="predicted"/>
<name>A0A9P4GRN3_9PLEO</name>
<evidence type="ECO:0000259" key="3">
    <source>
        <dbReference type="PROSITE" id="PS50048"/>
    </source>
</evidence>
<dbReference type="GO" id="GO:0008270">
    <property type="term" value="F:zinc ion binding"/>
    <property type="evidence" value="ECO:0007669"/>
    <property type="project" value="InterPro"/>
</dbReference>
<dbReference type="PROSITE" id="PS00463">
    <property type="entry name" value="ZN2_CY6_FUNGAL_1"/>
    <property type="match status" value="1"/>
</dbReference>
<evidence type="ECO:0000313" key="4">
    <source>
        <dbReference type="EMBL" id="KAF1850500.1"/>
    </source>
</evidence>
<feature type="domain" description="Zn(2)-C6 fungal-type" evidence="3">
    <location>
        <begin position="18"/>
        <end position="48"/>
    </location>
</feature>